<protein>
    <submittedName>
        <fullName evidence="2">Competence/damage-inducible protein A</fullName>
    </submittedName>
</protein>
<feature type="non-terminal residue" evidence="2">
    <location>
        <position position="154"/>
    </location>
</feature>
<dbReference type="Gene3D" id="3.40.980.10">
    <property type="entry name" value="MoaB/Mog-like domain"/>
    <property type="match status" value="1"/>
</dbReference>
<dbReference type="CDD" id="cd00885">
    <property type="entry name" value="cinA"/>
    <property type="match status" value="1"/>
</dbReference>
<accession>A0ABX1D5B4</accession>
<proteinExistence type="predicted"/>
<feature type="non-terminal residue" evidence="2">
    <location>
        <position position="1"/>
    </location>
</feature>
<dbReference type="InterPro" id="IPR050101">
    <property type="entry name" value="CinA"/>
</dbReference>
<evidence type="ECO:0000313" key="3">
    <source>
        <dbReference type="Proteomes" id="UP000703674"/>
    </source>
</evidence>
<dbReference type="PANTHER" id="PTHR13939:SF0">
    <property type="entry name" value="NMN AMIDOHYDROLASE-LIKE PROTEIN YFAY"/>
    <property type="match status" value="1"/>
</dbReference>
<evidence type="ECO:0000259" key="1">
    <source>
        <dbReference type="Pfam" id="PF00994"/>
    </source>
</evidence>
<organism evidence="2 3">
    <name type="scientific">Salinimicrobium oceani</name>
    <dbReference type="NCBI Taxonomy" id="2722702"/>
    <lineage>
        <taxon>Bacteria</taxon>
        <taxon>Pseudomonadati</taxon>
        <taxon>Bacteroidota</taxon>
        <taxon>Flavobacteriia</taxon>
        <taxon>Flavobacteriales</taxon>
        <taxon>Flavobacteriaceae</taxon>
        <taxon>Salinimicrobium</taxon>
    </lineage>
</organism>
<reference evidence="2 3" key="1">
    <citation type="submission" date="2020-03" db="EMBL/GenBank/DDBJ databases">
        <title>Salinimicrobium sp. nov, isolated from SCS.</title>
        <authorList>
            <person name="Cao W.R."/>
        </authorList>
    </citation>
    <scope>NUCLEOTIDE SEQUENCE [LARGE SCALE GENOMIC DNA]</scope>
    <source>
        <strain evidence="3">J15B91</strain>
    </source>
</reference>
<dbReference type="Proteomes" id="UP000703674">
    <property type="component" value="Unassembled WGS sequence"/>
</dbReference>
<feature type="domain" description="MoaB/Mog" evidence="1">
    <location>
        <begin position="3"/>
        <end position="117"/>
    </location>
</feature>
<dbReference type="SUPFAM" id="SSF53218">
    <property type="entry name" value="Molybdenum cofactor biosynthesis proteins"/>
    <property type="match status" value="1"/>
</dbReference>
<evidence type="ECO:0000313" key="2">
    <source>
        <dbReference type="EMBL" id="NJW54869.1"/>
    </source>
</evidence>
<dbReference type="EMBL" id="JAAVJR010000577">
    <property type="protein sequence ID" value="NJW54869.1"/>
    <property type="molecule type" value="Genomic_DNA"/>
</dbReference>
<dbReference type="InterPro" id="IPR001453">
    <property type="entry name" value="MoaB/Mog_dom"/>
</dbReference>
<keyword evidence="3" id="KW-1185">Reference proteome</keyword>
<name>A0ABX1D5B4_9FLAO</name>
<gene>
    <name evidence="2" type="ORF">HC175_18315</name>
</gene>
<dbReference type="PANTHER" id="PTHR13939">
    <property type="entry name" value="NICOTINAMIDE-NUCLEOTIDE AMIDOHYDROLASE PNCC"/>
    <property type="match status" value="1"/>
</dbReference>
<dbReference type="RefSeq" id="WP_168139675.1">
    <property type="nucleotide sequence ID" value="NZ_JAAVJR010000577.1"/>
</dbReference>
<dbReference type="InterPro" id="IPR036425">
    <property type="entry name" value="MoaB/Mog-like_dom_sf"/>
</dbReference>
<comment type="caution">
    <text evidence="2">The sequence shown here is derived from an EMBL/GenBank/DDBJ whole genome shotgun (WGS) entry which is preliminary data.</text>
</comment>
<dbReference type="Pfam" id="PF00994">
    <property type="entry name" value="MoCF_biosynth"/>
    <property type="match status" value="1"/>
</dbReference>
<sequence>KEASERADVVILTGGLGPTKDDVTKYTFTEYFEDKLVLNEAVLKHVEELFEKYKKTPVSDLNREQAMVPSKAKVLHNKNGTAPGMWMEQGKKVFISLPGVPYEMIALMEEEVIPRLQEKYDRPFIYHKTILTRGEGESAIANKLAGFEEKLATH</sequence>